<gene>
    <name evidence="3" type="ORF">FRZ54_05155</name>
</gene>
<dbReference type="Gene3D" id="3.30.530.20">
    <property type="match status" value="1"/>
</dbReference>
<dbReference type="RefSeq" id="WP_147030577.1">
    <property type="nucleotide sequence ID" value="NZ_CP042436.1"/>
</dbReference>
<keyword evidence="4" id="KW-1185">Reference proteome</keyword>
<evidence type="ECO:0000313" key="3">
    <source>
        <dbReference type="EMBL" id="QEC62000.1"/>
    </source>
</evidence>
<dbReference type="AlphaFoldDB" id="A0A5B8USE8"/>
<dbReference type="KEGG" id="mgin:FRZ54_05155"/>
<dbReference type="SUPFAM" id="SSF55961">
    <property type="entry name" value="Bet v1-like"/>
    <property type="match status" value="1"/>
</dbReference>
<proteinExistence type="inferred from homology"/>
<evidence type="ECO:0000259" key="2">
    <source>
        <dbReference type="Pfam" id="PF08327"/>
    </source>
</evidence>
<dbReference type="OrthoDB" id="384974at2"/>
<evidence type="ECO:0000256" key="1">
    <source>
        <dbReference type="ARBA" id="ARBA00006817"/>
    </source>
</evidence>
<accession>A0A5B8USE8</accession>
<dbReference type="Proteomes" id="UP000321479">
    <property type="component" value="Chromosome"/>
</dbReference>
<dbReference type="EMBL" id="CP042436">
    <property type="protein sequence ID" value="QEC62000.1"/>
    <property type="molecule type" value="Genomic_DNA"/>
</dbReference>
<name>A0A5B8USE8_9SPHI</name>
<comment type="similarity">
    <text evidence="1">Belongs to the AHA1 family.</text>
</comment>
<dbReference type="CDD" id="cd08894">
    <property type="entry name" value="SRPBCC_CalC_Aha1-like_1"/>
    <property type="match status" value="1"/>
</dbReference>
<reference evidence="3 4" key="1">
    <citation type="journal article" date="2017" name="Curr. Microbiol.">
        <title>Mucilaginibacter ginsenosidivorans sp. nov., Isolated from Soil of Ginseng Field.</title>
        <authorList>
            <person name="Kim M.M."/>
            <person name="Siddiqi M.Z."/>
            <person name="Im W.T."/>
        </authorList>
    </citation>
    <scope>NUCLEOTIDE SEQUENCE [LARGE SCALE GENOMIC DNA]</scope>
    <source>
        <strain evidence="3 4">Gsoil 3017</strain>
    </source>
</reference>
<feature type="domain" description="Activator of Hsp90 ATPase homologue 1/2-like C-terminal" evidence="2">
    <location>
        <begin position="20"/>
        <end position="149"/>
    </location>
</feature>
<dbReference type="InterPro" id="IPR023393">
    <property type="entry name" value="START-like_dom_sf"/>
</dbReference>
<dbReference type="InterPro" id="IPR013538">
    <property type="entry name" value="ASHA1/2-like_C"/>
</dbReference>
<protein>
    <submittedName>
        <fullName evidence="3">Polyketide cyclase</fullName>
    </submittedName>
</protein>
<sequence length="153" mass="17779">MENDQSNTKDRELRISRKLKAPVELVWEIWTKPEHIANWWGPNGFTNTITTMDMRPGGEWNLVMHGPDGTDYKNKSIFKEIIPLKKIVYEHASSPKFVATIEFEDLGEETFLSWHMLFESAEQFIQVVKTYGADEGLKQNVQKLSVYLEGMKK</sequence>
<dbReference type="Pfam" id="PF08327">
    <property type="entry name" value="AHSA1"/>
    <property type="match status" value="1"/>
</dbReference>
<organism evidence="3 4">
    <name type="scientific">Mucilaginibacter ginsenosidivorans</name>
    <dbReference type="NCBI Taxonomy" id="398053"/>
    <lineage>
        <taxon>Bacteria</taxon>
        <taxon>Pseudomonadati</taxon>
        <taxon>Bacteroidota</taxon>
        <taxon>Sphingobacteriia</taxon>
        <taxon>Sphingobacteriales</taxon>
        <taxon>Sphingobacteriaceae</taxon>
        <taxon>Mucilaginibacter</taxon>
    </lineage>
</organism>
<evidence type="ECO:0000313" key="4">
    <source>
        <dbReference type="Proteomes" id="UP000321479"/>
    </source>
</evidence>